<sequence length="62" mass="6699">MKIIGEFELIDHGIDHCQYFPGCGIAYTNFKNVVTGTGDNPAEAIDECLDQASQGGFETEGM</sequence>
<reference evidence="1" key="1">
    <citation type="journal article" date="2015" name="Nature">
        <title>Complex archaea that bridge the gap between prokaryotes and eukaryotes.</title>
        <authorList>
            <person name="Spang A."/>
            <person name="Saw J.H."/>
            <person name="Jorgensen S.L."/>
            <person name="Zaremba-Niedzwiedzka K."/>
            <person name="Martijn J."/>
            <person name="Lind A.E."/>
            <person name="van Eijk R."/>
            <person name="Schleper C."/>
            <person name="Guy L."/>
            <person name="Ettema T.J."/>
        </authorList>
    </citation>
    <scope>NUCLEOTIDE SEQUENCE</scope>
</reference>
<name>A0A0F8ZRS8_9ZZZZ</name>
<comment type="caution">
    <text evidence="1">The sequence shown here is derived from an EMBL/GenBank/DDBJ whole genome shotgun (WGS) entry which is preliminary data.</text>
</comment>
<protein>
    <submittedName>
        <fullName evidence="1">Uncharacterized protein</fullName>
    </submittedName>
</protein>
<proteinExistence type="predicted"/>
<accession>A0A0F8ZRS8</accession>
<feature type="non-terminal residue" evidence="1">
    <location>
        <position position="62"/>
    </location>
</feature>
<gene>
    <name evidence="1" type="ORF">LCGC14_2661980</name>
</gene>
<evidence type="ECO:0000313" key="1">
    <source>
        <dbReference type="EMBL" id="KKK96518.1"/>
    </source>
</evidence>
<dbReference type="EMBL" id="LAZR01046449">
    <property type="protein sequence ID" value="KKK96518.1"/>
    <property type="molecule type" value="Genomic_DNA"/>
</dbReference>
<organism evidence="1">
    <name type="scientific">marine sediment metagenome</name>
    <dbReference type="NCBI Taxonomy" id="412755"/>
    <lineage>
        <taxon>unclassified sequences</taxon>
        <taxon>metagenomes</taxon>
        <taxon>ecological metagenomes</taxon>
    </lineage>
</organism>
<dbReference type="AlphaFoldDB" id="A0A0F8ZRS8"/>